<dbReference type="RefSeq" id="WP_061134100.1">
    <property type="nucleotide sequence ID" value="NZ_FCNX02000003.1"/>
</dbReference>
<proteinExistence type="predicted"/>
<evidence type="ECO:0000256" key="4">
    <source>
        <dbReference type="ARBA" id="ARBA00022989"/>
    </source>
</evidence>
<accession>A0A158AFZ1</accession>
<feature type="transmembrane region" description="Helical" evidence="6">
    <location>
        <begin position="145"/>
        <end position="167"/>
    </location>
</feature>
<dbReference type="Gene3D" id="1.20.1250.20">
    <property type="entry name" value="MFS general substrate transporter like domains"/>
    <property type="match status" value="2"/>
</dbReference>
<feature type="transmembrane region" description="Helical" evidence="6">
    <location>
        <begin position="54"/>
        <end position="75"/>
    </location>
</feature>
<evidence type="ECO:0000259" key="7">
    <source>
        <dbReference type="PROSITE" id="PS50850"/>
    </source>
</evidence>
<evidence type="ECO:0000256" key="3">
    <source>
        <dbReference type="ARBA" id="ARBA00022692"/>
    </source>
</evidence>
<feature type="transmembrane region" description="Helical" evidence="6">
    <location>
        <begin position="17"/>
        <end position="34"/>
    </location>
</feature>
<keyword evidence="4 6" id="KW-1133">Transmembrane helix</keyword>
<feature type="domain" description="Major facilitator superfamily (MFS) profile" evidence="7">
    <location>
        <begin position="21"/>
        <end position="427"/>
    </location>
</feature>
<keyword evidence="3 6" id="KW-0812">Transmembrane</keyword>
<feature type="transmembrane region" description="Helical" evidence="6">
    <location>
        <begin position="246"/>
        <end position="267"/>
    </location>
</feature>
<keyword evidence="2" id="KW-0813">Transport</keyword>
<sequence>MAIAGNATLEHQTMRKVIWRLLPFLMVCYLMAFIDRGNVGMASLQMNHDIGMSAKVFGLGASLFFVSYFICEVPSNIALEKYGARVWIARIMITWGLVSAATALVHNATTFYILRFLLGAAEAGFAPGVLLYLSYWVPKAYRARVVSTFMVSIPAASFIGSPISALLLQMDGLAGLRGWHWLFILEGVPTVLLGIACLFMLTDKPAKASWLNEDERTWLLGALAADSAQPKKVAAMPLTKLFRNRYVLCLALVDTCASAAGSTLSVWQPQLLKSYGLSVLQTGMLNAVPYALASVLMIFWGRHSDRTKEHRWHTVVPMLLIGGGLFATSLSGSLLPTVCMLCAVLVGAYAFKGPFWALASDMLSNSTIAAGLATVNAIANLLGGGLMVNVYGWVKEATGSYSLALMPLAILTLVSVATLLLLTRNGQSGRVVGKTEAA</sequence>
<dbReference type="PANTHER" id="PTHR43791:SF36">
    <property type="entry name" value="TRANSPORTER, PUTATIVE (AFU_ORTHOLOGUE AFUA_6G08340)-RELATED"/>
    <property type="match status" value="1"/>
</dbReference>
<feature type="transmembrane region" description="Helical" evidence="6">
    <location>
        <begin position="112"/>
        <end position="133"/>
    </location>
</feature>
<keyword evidence="5 6" id="KW-0472">Membrane</keyword>
<feature type="transmembrane region" description="Helical" evidence="6">
    <location>
        <begin position="334"/>
        <end position="351"/>
    </location>
</feature>
<dbReference type="InterPro" id="IPR036259">
    <property type="entry name" value="MFS_trans_sf"/>
</dbReference>
<feature type="transmembrane region" description="Helical" evidence="6">
    <location>
        <begin position="179"/>
        <end position="201"/>
    </location>
</feature>
<evidence type="ECO:0000256" key="6">
    <source>
        <dbReference type="SAM" id="Phobius"/>
    </source>
</evidence>
<comment type="subcellular location">
    <subcellularLocation>
        <location evidence="1">Membrane</location>
        <topology evidence="1">Multi-pass membrane protein</topology>
    </subcellularLocation>
</comment>
<protein>
    <submittedName>
        <fullName evidence="8">Membrane protein</fullName>
    </submittedName>
</protein>
<name>A0A158AFZ1_9BURK</name>
<dbReference type="PANTHER" id="PTHR43791">
    <property type="entry name" value="PERMEASE-RELATED"/>
    <property type="match status" value="1"/>
</dbReference>
<dbReference type="GO" id="GO:0022857">
    <property type="term" value="F:transmembrane transporter activity"/>
    <property type="evidence" value="ECO:0007669"/>
    <property type="project" value="InterPro"/>
</dbReference>
<reference evidence="8" key="1">
    <citation type="submission" date="2016-01" db="EMBL/GenBank/DDBJ databases">
        <authorList>
            <person name="Peeters C."/>
        </authorList>
    </citation>
    <scope>NUCLEOTIDE SEQUENCE</scope>
    <source>
        <strain evidence="8">LMG 29320</strain>
    </source>
</reference>
<dbReference type="STRING" id="1777138.AWB77_01736"/>
<dbReference type="PROSITE" id="PS50850">
    <property type="entry name" value="MFS"/>
    <property type="match status" value="1"/>
</dbReference>
<dbReference type="FunFam" id="1.20.1250.20:FF:000018">
    <property type="entry name" value="MFS transporter permease"/>
    <property type="match status" value="1"/>
</dbReference>
<evidence type="ECO:0000313" key="9">
    <source>
        <dbReference type="Proteomes" id="UP000054903"/>
    </source>
</evidence>
<dbReference type="InterPro" id="IPR020846">
    <property type="entry name" value="MFS_dom"/>
</dbReference>
<dbReference type="EMBL" id="FCNX02000003">
    <property type="protein sequence ID" value="SAK56566.1"/>
    <property type="molecule type" value="Genomic_DNA"/>
</dbReference>
<dbReference type="CDD" id="cd17319">
    <property type="entry name" value="MFS_ExuT_GudP_like"/>
    <property type="match status" value="1"/>
</dbReference>
<gene>
    <name evidence="8" type="ORF">AWB77_01736</name>
</gene>
<feature type="transmembrane region" description="Helical" evidence="6">
    <location>
        <begin position="372"/>
        <end position="394"/>
    </location>
</feature>
<evidence type="ECO:0000313" key="8">
    <source>
        <dbReference type="EMBL" id="SAK56566.1"/>
    </source>
</evidence>
<keyword evidence="9" id="KW-1185">Reference proteome</keyword>
<feature type="transmembrane region" description="Helical" evidence="6">
    <location>
        <begin position="312"/>
        <end position="328"/>
    </location>
</feature>
<comment type="caution">
    <text evidence="8">The sequence shown here is derived from an EMBL/GenBank/DDBJ whole genome shotgun (WGS) entry which is preliminary data.</text>
</comment>
<feature type="transmembrane region" description="Helical" evidence="6">
    <location>
        <begin position="279"/>
        <end position="300"/>
    </location>
</feature>
<dbReference type="GO" id="GO:0016020">
    <property type="term" value="C:membrane"/>
    <property type="evidence" value="ECO:0007669"/>
    <property type="project" value="UniProtKB-SubCell"/>
</dbReference>
<organism evidence="8 9">
    <name type="scientific">Caballeronia fortuita</name>
    <dbReference type="NCBI Taxonomy" id="1777138"/>
    <lineage>
        <taxon>Bacteria</taxon>
        <taxon>Pseudomonadati</taxon>
        <taxon>Pseudomonadota</taxon>
        <taxon>Betaproteobacteria</taxon>
        <taxon>Burkholderiales</taxon>
        <taxon>Burkholderiaceae</taxon>
        <taxon>Caballeronia</taxon>
    </lineage>
</organism>
<dbReference type="OrthoDB" id="5441967at2"/>
<feature type="transmembrane region" description="Helical" evidence="6">
    <location>
        <begin position="400"/>
        <end position="422"/>
    </location>
</feature>
<evidence type="ECO:0000256" key="1">
    <source>
        <dbReference type="ARBA" id="ARBA00004141"/>
    </source>
</evidence>
<dbReference type="AlphaFoldDB" id="A0A158AFZ1"/>
<dbReference type="Pfam" id="PF07690">
    <property type="entry name" value="MFS_1"/>
    <property type="match status" value="1"/>
</dbReference>
<dbReference type="Proteomes" id="UP000054903">
    <property type="component" value="Unassembled WGS sequence"/>
</dbReference>
<dbReference type="InterPro" id="IPR011701">
    <property type="entry name" value="MFS"/>
</dbReference>
<feature type="transmembrane region" description="Helical" evidence="6">
    <location>
        <begin position="87"/>
        <end position="106"/>
    </location>
</feature>
<dbReference type="SUPFAM" id="SSF103473">
    <property type="entry name" value="MFS general substrate transporter"/>
    <property type="match status" value="1"/>
</dbReference>
<evidence type="ECO:0000256" key="5">
    <source>
        <dbReference type="ARBA" id="ARBA00023136"/>
    </source>
</evidence>
<evidence type="ECO:0000256" key="2">
    <source>
        <dbReference type="ARBA" id="ARBA00022448"/>
    </source>
</evidence>